<evidence type="ECO:0000313" key="3">
    <source>
        <dbReference type="Proteomes" id="UP001628874"/>
    </source>
</evidence>
<dbReference type="PANTHER" id="PTHR37816">
    <property type="entry name" value="YALI0E33011P"/>
    <property type="match status" value="1"/>
</dbReference>
<dbReference type="Gene3D" id="3.40.50.300">
    <property type="entry name" value="P-loop containing nucleotide triphosphate hydrolases"/>
    <property type="match status" value="1"/>
</dbReference>
<reference evidence="2 3" key="1">
    <citation type="submission" date="2024-07" db="EMBL/GenBank/DDBJ databases">
        <authorList>
            <person name="Tripathy S."/>
        </authorList>
    </citation>
    <scope>NUCLEOTIDE SEQUENCE [LARGE SCALE GENOMIC DNA]</scope>
    <source>
        <strain evidence="2 3">VB-61278_2</strain>
    </source>
</reference>
<sequence>MSRILIFGNSGSGKSTLANKLAKDFSIPILDLDTIVWEPNQIAIRRPQEDSVTVLQRSLP</sequence>
<evidence type="ECO:0000259" key="1">
    <source>
        <dbReference type="Pfam" id="PF00910"/>
    </source>
</evidence>
<organism evidence="2 3">
    <name type="scientific">Scytonema tolypothrichoides VB-61278_2</name>
    <dbReference type="NCBI Taxonomy" id="3232314"/>
    <lineage>
        <taxon>Bacteria</taxon>
        <taxon>Bacillati</taxon>
        <taxon>Cyanobacteriota</taxon>
        <taxon>Cyanophyceae</taxon>
        <taxon>Nostocales</taxon>
        <taxon>Scytonemataceae</taxon>
        <taxon>Scytonema</taxon>
    </lineage>
</organism>
<dbReference type="SUPFAM" id="SSF52540">
    <property type="entry name" value="P-loop containing nucleoside triphosphate hydrolases"/>
    <property type="match status" value="1"/>
</dbReference>
<dbReference type="Proteomes" id="UP001628874">
    <property type="component" value="Unassembled WGS sequence"/>
</dbReference>
<accession>A0ABW8WKG3</accession>
<gene>
    <name evidence="2" type="ORF">AB0759_12535</name>
</gene>
<dbReference type="GO" id="GO:0016740">
    <property type="term" value="F:transferase activity"/>
    <property type="evidence" value="ECO:0007669"/>
    <property type="project" value="UniProtKB-KW"/>
</dbReference>
<dbReference type="InterPro" id="IPR052922">
    <property type="entry name" value="Cytidylate_Kinase-2"/>
</dbReference>
<proteinExistence type="predicted"/>
<dbReference type="InterPro" id="IPR000605">
    <property type="entry name" value="Helicase_SF3_ssDNA/RNA_vir"/>
</dbReference>
<dbReference type="Pfam" id="PF00910">
    <property type="entry name" value="RNA_helicase"/>
    <property type="match status" value="1"/>
</dbReference>
<dbReference type="EMBL" id="JBFQGM010000004">
    <property type="protein sequence ID" value="MFL9461454.1"/>
    <property type="molecule type" value="Genomic_DNA"/>
</dbReference>
<dbReference type="InterPro" id="IPR027417">
    <property type="entry name" value="P-loop_NTPase"/>
</dbReference>
<comment type="caution">
    <text evidence="2">The sequence shown here is derived from an EMBL/GenBank/DDBJ whole genome shotgun (WGS) entry which is preliminary data.</text>
</comment>
<name>A0ABW8WKG3_9CYAN</name>
<keyword evidence="3" id="KW-1185">Reference proteome</keyword>
<feature type="domain" description="Helicase superfamily 3 single-stranded DNA/RNA virus" evidence="1">
    <location>
        <begin position="4"/>
        <end position="29"/>
    </location>
</feature>
<evidence type="ECO:0000313" key="2">
    <source>
        <dbReference type="EMBL" id="MFL9461454.1"/>
    </source>
</evidence>
<dbReference type="PANTHER" id="PTHR37816:SF2">
    <property type="entry name" value="DNA TOPOLOGY MODULATION PROTEIN FLAR-RELATED PROTEIN"/>
    <property type="match status" value="1"/>
</dbReference>
<keyword evidence="2" id="KW-0808">Transferase</keyword>
<protein>
    <submittedName>
        <fullName evidence="2">Isopentenyl transferase family protein</fullName>
    </submittedName>
</protein>
<dbReference type="RefSeq" id="WP_237266028.1">
    <property type="nucleotide sequence ID" value="NZ_JBFQGM010000004.1"/>
</dbReference>